<evidence type="ECO:0008006" key="3">
    <source>
        <dbReference type="Google" id="ProtNLM"/>
    </source>
</evidence>
<dbReference type="InterPro" id="IPR007362">
    <property type="entry name" value="DUF429"/>
</dbReference>
<comment type="caution">
    <text evidence="1">The sequence shown here is derived from an EMBL/GenBank/DDBJ whole genome shotgun (WGS) entry which is preliminary data.</text>
</comment>
<proteinExistence type="predicted"/>
<accession>K8PD90</accession>
<dbReference type="EMBL" id="AGWX01000004">
    <property type="protein sequence ID" value="EKS36278.1"/>
    <property type="molecule type" value="Genomic_DNA"/>
</dbReference>
<dbReference type="Proteomes" id="UP000001096">
    <property type="component" value="Unassembled WGS sequence"/>
</dbReference>
<dbReference type="PATRIC" id="fig|883078.3.peg.2782"/>
<dbReference type="HOGENOM" id="CLU_080977_0_0_5"/>
<reference evidence="1 2" key="1">
    <citation type="submission" date="2012-04" db="EMBL/GenBank/DDBJ databases">
        <title>The Genome Sequence of Afipia broomeae ATCC 49717.</title>
        <authorList>
            <consortium name="The Broad Institute Genome Sequencing Platform"/>
            <person name="Earl A."/>
            <person name="Ward D."/>
            <person name="Feldgarden M."/>
            <person name="Gevers D."/>
            <person name="Huys G."/>
            <person name="Walker B."/>
            <person name="Young S.K."/>
            <person name="Zeng Q."/>
            <person name="Gargeya S."/>
            <person name="Fitzgerald M."/>
            <person name="Haas B."/>
            <person name="Abouelleil A."/>
            <person name="Alvarado L."/>
            <person name="Arachchi H.M."/>
            <person name="Berlin A."/>
            <person name="Chapman S.B."/>
            <person name="Goldberg J."/>
            <person name="Griggs A."/>
            <person name="Gujja S."/>
            <person name="Hansen M."/>
            <person name="Howarth C."/>
            <person name="Imamovic A."/>
            <person name="Larimer J."/>
            <person name="McCowen C."/>
            <person name="Montmayeur A."/>
            <person name="Murphy C."/>
            <person name="Neiman D."/>
            <person name="Pearson M."/>
            <person name="Priest M."/>
            <person name="Roberts A."/>
            <person name="Saif S."/>
            <person name="Shea T."/>
            <person name="Sisk P."/>
            <person name="Sykes S."/>
            <person name="Wortman J."/>
            <person name="Nusbaum C."/>
            <person name="Birren B."/>
        </authorList>
    </citation>
    <scope>NUCLEOTIDE SEQUENCE [LARGE SCALE GENOMIC DNA]</scope>
    <source>
        <strain evidence="1 2">ATCC 49717</strain>
    </source>
</reference>
<dbReference type="AlphaFoldDB" id="K8PD90"/>
<evidence type="ECO:0000313" key="2">
    <source>
        <dbReference type="Proteomes" id="UP000001096"/>
    </source>
</evidence>
<gene>
    <name evidence="1" type="ORF">HMPREF9695_02696</name>
</gene>
<evidence type="ECO:0000313" key="1">
    <source>
        <dbReference type="EMBL" id="EKS36278.1"/>
    </source>
</evidence>
<keyword evidence="2" id="KW-1185">Reference proteome</keyword>
<dbReference type="eggNOG" id="COG4923">
    <property type="taxonomic scope" value="Bacteria"/>
</dbReference>
<organism evidence="1 2">
    <name type="scientific">Afipia broomeae ATCC 49717</name>
    <dbReference type="NCBI Taxonomy" id="883078"/>
    <lineage>
        <taxon>Bacteria</taxon>
        <taxon>Pseudomonadati</taxon>
        <taxon>Pseudomonadota</taxon>
        <taxon>Alphaproteobacteria</taxon>
        <taxon>Hyphomicrobiales</taxon>
        <taxon>Nitrobacteraceae</taxon>
        <taxon>Afipia</taxon>
    </lineage>
</organism>
<dbReference type="Pfam" id="PF04250">
    <property type="entry name" value="DUF429"/>
    <property type="match status" value="1"/>
</dbReference>
<sequence length="224" mass="25363">MIALGLDGFRNGWVAVRIDGARRTIHFIEHVREIVALGFDRAGIDIPIGMTENGVRDCDLKAREKLRPHSSRVFTGARRWLWQEFTDPDDANVEAHRRGQSRVSRQLWHLGPKIMEVDAFVQTNPSLEVREVHPELVFLRLNDGKPLDSKKSERGAELRRVLLKRDGFAMIDTWLNETRIGQGARADDVLDACACAIAARDFSARLPEGDAPRDSSGLPMQIWF</sequence>
<dbReference type="RefSeq" id="WP_006021396.1">
    <property type="nucleotide sequence ID" value="NZ_KB375283.1"/>
</dbReference>
<protein>
    <recommendedName>
        <fullName evidence="3">DUF429 domain-containing protein</fullName>
    </recommendedName>
</protein>
<name>K8PD90_9BRAD</name>